<dbReference type="Gene3D" id="3.10.50.30">
    <property type="entry name" value="Transcription elongation factor, GreA/GreB, C-terminal domain"/>
    <property type="match status" value="1"/>
</dbReference>
<evidence type="ECO:0000313" key="2">
    <source>
        <dbReference type="EMBL" id="GAA4237579.1"/>
    </source>
</evidence>
<evidence type="ECO:0000313" key="3">
    <source>
        <dbReference type="Proteomes" id="UP001501496"/>
    </source>
</evidence>
<dbReference type="InterPro" id="IPR036953">
    <property type="entry name" value="GreA/GreB_C_sf"/>
</dbReference>
<keyword evidence="3" id="KW-1185">Reference proteome</keyword>
<proteinExistence type="predicted"/>
<accession>A0ABP8CCU8</accession>
<sequence length="139" mass="16018">MKYGSLILEKKEYVYLKRMLNISEYENKFDNKEALKKLKEELKEAHIVDDADMPKDVIRFNSKVTLFFENQLEKTFQVVAPLDNDVSNSKISVFAPMGAALLGYSEGDTVVWNFTQGKLDLKVIKVEQETMFKNIDVAI</sequence>
<dbReference type="Proteomes" id="UP001501496">
    <property type="component" value="Unassembled WGS sequence"/>
</dbReference>
<organism evidence="2 3">
    <name type="scientific">Postechiella marina</name>
    <dbReference type="NCBI Taxonomy" id="943941"/>
    <lineage>
        <taxon>Bacteria</taxon>
        <taxon>Pseudomonadati</taxon>
        <taxon>Bacteroidota</taxon>
        <taxon>Flavobacteriia</taxon>
        <taxon>Flavobacteriales</taxon>
        <taxon>Flavobacteriaceae</taxon>
        <taxon>Postechiella</taxon>
    </lineage>
</organism>
<protein>
    <recommendedName>
        <fullName evidence="1">Transcription elongation factor GreA/GreB C-terminal domain-containing protein</fullName>
    </recommendedName>
</protein>
<dbReference type="SUPFAM" id="SSF54534">
    <property type="entry name" value="FKBP-like"/>
    <property type="match status" value="1"/>
</dbReference>
<dbReference type="PANTHER" id="PTHR30437:SF5">
    <property type="entry name" value="REGULATOR OF NUCLEOSIDE DIPHOSPHATE KINASE"/>
    <property type="match status" value="1"/>
</dbReference>
<dbReference type="PANTHER" id="PTHR30437">
    <property type="entry name" value="TRANSCRIPTION ELONGATION FACTOR GREA"/>
    <property type="match status" value="1"/>
</dbReference>
<dbReference type="EMBL" id="BAABCA010000005">
    <property type="protein sequence ID" value="GAA4237579.1"/>
    <property type="molecule type" value="Genomic_DNA"/>
</dbReference>
<gene>
    <name evidence="2" type="ORF">GCM10022291_24700</name>
</gene>
<evidence type="ECO:0000259" key="1">
    <source>
        <dbReference type="Pfam" id="PF01272"/>
    </source>
</evidence>
<name>A0ABP8CCU8_9FLAO</name>
<dbReference type="Pfam" id="PF01272">
    <property type="entry name" value="GreA_GreB"/>
    <property type="match status" value="1"/>
</dbReference>
<comment type="caution">
    <text evidence="2">The sequence shown here is derived from an EMBL/GenBank/DDBJ whole genome shotgun (WGS) entry which is preliminary data.</text>
</comment>
<dbReference type="InterPro" id="IPR023459">
    <property type="entry name" value="Tscrpt_elong_fac_GreA/B_fam"/>
</dbReference>
<dbReference type="RefSeq" id="WP_344788573.1">
    <property type="nucleotide sequence ID" value="NZ_BAABCA010000005.1"/>
</dbReference>
<reference evidence="3" key="1">
    <citation type="journal article" date="2019" name="Int. J. Syst. Evol. Microbiol.">
        <title>The Global Catalogue of Microorganisms (GCM) 10K type strain sequencing project: providing services to taxonomists for standard genome sequencing and annotation.</title>
        <authorList>
            <consortium name="The Broad Institute Genomics Platform"/>
            <consortium name="The Broad Institute Genome Sequencing Center for Infectious Disease"/>
            <person name="Wu L."/>
            <person name="Ma J."/>
        </authorList>
    </citation>
    <scope>NUCLEOTIDE SEQUENCE [LARGE SCALE GENOMIC DNA]</scope>
    <source>
        <strain evidence="3">JCM 17630</strain>
    </source>
</reference>
<dbReference type="InterPro" id="IPR001437">
    <property type="entry name" value="Tscrpt_elong_fac_GreA/B_C"/>
</dbReference>
<feature type="domain" description="Transcription elongation factor GreA/GreB C-terminal" evidence="1">
    <location>
        <begin position="54"/>
        <end position="128"/>
    </location>
</feature>